<reference evidence="4" key="2">
    <citation type="submission" date="2018-12" db="UniProtKB">
        <authorList>
            <consortium name="WormBaseParasite"/>
        </authorList>
    </citation>
    <scope>IDENTIFICATION</scope>
    <source>
        <strain evidence="4">Puerto Rican</strain>
    </source>
</reference>
<dbReference type="PANTHER" id="PTHR13335">
    <property type="entry name" value="TARGET OF RAPAMYCIN COMPLEX 2 SUBUNIT MAPKAP1"/>
    <property type="match status" value="1"/>
</dbReference>
<comment type="similarity">
    <text evidence="1">Belongs to the SIN1 family.</text>
</comment>
<dbReference type="FunCoup" id="A0A3Q0KMI7">
    <property type="interactions" value="1793"/>
</dbReference>
<dbReference type="PANTHER" id="PTHR13335:SF1">
    <property type="entry name" value="TARGET OF RAPAMYCIN COMPLEX 2 SUBUNIT MAPKAP1"/>
    <property type="match status" value="1"/>
</dbReference>
<dbReference type="GO" id="GO:0031932">
    <property type="term" value="C:TORC2 complex"/>
    <property type="evidence" value="ECO:0007669"/>
    <property type="project" value="InterPro"/>
</dbReference>
<keyword evidence="3" id="KW-1185">Reference proteome</keyword>
<organism evidence="3 4">
    <name type="scientific">Schistosoma mansoni</name>
    <name type="common">Blood fluke</name>
    <dbReference type="NCBI Taxonomy" id="6183"/>
    <lineage>
        <taxon>Eukaryota</taxon>
        <taxon>Metazoa</taxon>
        <taxon>Spiralia</taxon>
        <taxon>Lophotrochozoa</taxon>
        <taxon>Platyhelminthes</taxon>
        <taxon>Trematoda</taxon>
        <taxon>Digenea</taxon>
        <taxon>Strigeidida</taxon>
        <taxon>Schistosomatoidea</taxon>
        <taxon>Schistosomatidae</taxon>
        <taxon>Schistosoma</taxon>
    </lineage>
</organism>
<evidence type="ECO:0000256" key="1">
    <source>
        <dbReference type="ARBA" id="ARBA00009407"/>
    </source>
</evidence>
<dbReference type="STRING" id="6183.A0A3Q0KMI7"/>
<evidence type="ECO:0000313" key="3">
    <source>
        <dbReference type="Proteomes" id="UP000008854"/>
    </source>
</evidence>
<dbReference type="InterPro" id="IPR031567">
    <property type="entry name" value="CRIM_dom"/>
</dbReference>
<feature type="domain" description="CRIM" evidence="2">
    <location>
        <begin position="207"/>
        <end position="305"/>
    </location>
</feature>
<dbReference type="InterPro" id="IPR008828">
    <property type="entry name" value="Sin1/Avo1"/>
</dbReference>
<evidence type="ECO:0000313" key="4">
    <source>
        <dbReference type="WBParaSite" id="Smp_136490.1"/>
    </source>
</evidence>
<dbReference type="GO" id="GO:0005546">
    <property type="term" value="F:phosphatidylinositol-4,5-bisphosphate binding"/>
    <property type="evidence" value="ECO:0007669"/>
    <property type="project" value="TreeGrafter"/>
</dbReference>
<dbReference type="Pfam" id="PF16978">
    <property type="entry name" value="CRIM"/>
    <property type="match status" value="1"/>
</dbReference>
<dbReference type="GO" id="GO:0005737">
    <property type="term" value="C:cytoplasm"/>
    <property type="evidence" value="ECO:0007669"/>
    <property type="project" value="TreeGrafter"/>
</dbReference>
<dbReference type="GO" id="GO:0038203">
    <property type="term" value="P:TORC2 signaling"/>
    <property type="evidence" value="ECO:0007669"/>
    <property type="project" value="TreeGrafter"/>
</dbReference>
<dbReference type="InParanoid" id="A0A3Q0KMI7"/>
<dbReference type="Proteomes" id="UP000008854">
    <property type="component" value="Unassembled WGS sequence"/>
</dbReference>
<accession>A0A3Q0KMI7</accession>
<sequence length="759" mass="85679">MVSTDSKATILNYVRNCFASGDDSGFCEKLLNKVKDVTDEEIESILSGQYFNEVVNTDSDDFYRHSPECAFVPCEDPLSAFYSSINSFEDSQQSSLSHKKNASNIRQLSAEEVDKYFPSKPIVRTNKPDTALKSEKSGLTLALEQAKLSGHLKRNKLFSDFAIYDARSTLGTNQRVPDSRFPDANVDPSLRQFNVWLWRLRGFPRTSIKVQPRLGTTVQQFVGLTLWQYFNEFSTSDVDSTLAPTQLDDLDESFLNRLALHMFDTLDDEYDDNEDVDSEFPPLELNDPIHKYEFKSFALVERVQTPLEEASKKEISHVLVTIHMAQGMSVLRFPSDTCLSTVLERAVYRRRLRQHGGYAYRLELWPRNTDQQNNNIKSNNILLNKNSQLDLSKPLSYFIAAGLPLHFLLVRESSRCDTALSDQNDDIEATKTLESMLALDTTLEPVHTALHLRQYQVTYLKGLFPPEVQLNISSNELKIEQKRPKLFSKLMKPIIIQINAIADCELITSGYSTCGIMDKPSMITNTTSTNTTTTTNATNNNNSSIDEFNQKFSSVNKTDNLSSDYIIKGNHKTFNKHHITTEQSSKSFVSHKTQFRIVYIPNYDSHSDWITSQLTTSIGIGGGGRSSTTSGQQQPHILVPPSSTSTIVTCFGQDLPEVTNPNIFSSTDANCNTNITMNLNTTTSNMSTTNITTSTSTTNTTVINNSSNNSNNNSSLFHQLCFETQWSRARAICDQLNIILEVYQSQSRQLYMQQRSIHY</sequence>
<dbReference type="AlphaFoldDB" id="A0A3Q0KMI7"/>
<dbReference type="Gene3D" id="2.30.29.30">
    <property type="entry name" value="Pleckstrin-homology domain (PH domain)/Phosphotyrosine-binding domain (PTB)"/>
    <property type="match status" value="1"/>
</dbReference>
<reference evidence="3" key="1">
    <citation type="journal article" date="2012" name="PLoS Negl. Trop. Dis.">
        <title>A systematically improved high quality genome and transcriptome of the human blood fluke Schistosoma mansoni.</title>
        <authorList>
            <person name="Protasio A.V."/>
            <person name="Tsai I.J."/>
            <person name="Babbage A."/>
            <person name="Nichol S."/>
            <person name="Hunt M."/>
            <person name="Aslett M.A."/>
            <person name="De Silva N."/>
            <person name="Velarde G.S."/>
            <person name="Anderson T.J."/>
            <person name="Clark R.C."/>
            <person name="Davidson C."/>
            <person name="Dillon G.P."/>
            <person name="Holroyd N.E."/>
            <person name="LoVerde P.T."/>
            <person name="Lloyd C."/>
            <person name="McQuillan J."/>
            <person name="Oliveira G."/>
            <person name="Otto T.D."/>
            <person name="Parker-Manuel S.J."/>
            <person name="Quail M.A."/>
            <person name="Wilson R.A."/>
            <person name="Zerlotini A."/>
            <person name="Dunne D.W."/>
            <person name="Berriman M."/>
        </authorList>
    </citation>
    <scope>NUCLEOTIDE SEQUENCE [LARGE SCALE GENOMIC DNA]</scope>
    <source>
        <strain evidence="3">Puerto Rican</strain>
    </source>
</reference>
<dbReference type="GO" id="GO:0005886">
    <property type="term" value="C:plasma membrane"/>
    <property type="evidence" value="ECO:0007669"/>
    <property type="project" value="TreeGrafter"/>
</dbReference>
<name>A0A3Q0KMI7_SCHMA</name>
<evidence type="ECO:0000259" key="2">
    <source>
        <dbReference type="Pfam" id="PF16978"/>
    </source>
</evidence>
<dbReference type="InterPro" id="IPR011993">
    <property type="entry name" value="PH-like_dom_sf"/>
</dbReference>
<dbReference type="WBParaSite" id="Smp_136490.1">
    <property type="protein sequence ID" value="Smp_136490.1"/>
    <property type="gene ID" value="Smp_136490"/>
</dbReference>
<protein>
    <submittedName>
        <fullName evidence="4">CRIM domain-containing protein</fullName>
    </submittedName>
</protein>
<proteinExistence type="inferred from homology"/>